<dbReference type="PANTHER" id="PTHR31170">
    <property type="entry name" value="BNAC04G53230D PROTEIN"/>
    <property type="match status" value="1"/>
</dbReference>
<gene>
    <name evidence="2" type="ORF">TEA_005366</name>
</gene>
<keyword evidence="1" id="KW-1133">Transmembrane helix</keyword>
<dbReference type="EMBL" id="SDRB02012323">
    <property type="protein sequence ID" value="THF98097.1"/>
    <property type="molecule type" value="Genomic_DNA"/>
</dbReference>
<dbReference type="Pfam" id="PF03140">
    <property type="entry name" value="DUF247"/>
    <property type="match status" value="1"/>
</dbReference>
<organism evidence="2 3">
    <name type="scientific">Camellia sinensis var. sinensis</name>
    <name type="common">China tea</name>
    <dbReference type="NCBI Taxonomy" id="542762"/>
    <lineage>
        <taxon>Eukaryota</taxon>
        <taxon>Viridiplantae</taxon>
        <taxon>Streptophyta</taxon>
        <taxon>Embryophyta</taxon>
        <taxon>Tracheophyta</taxon>
        <taxon>Spermatophyta</taxon>
        <taxon>Magnoliopsida</taxon>
        <taxon>eudicotyledons</taxon>
        <taxon>Gunneridae</taxon>
        <taxon>Pentapetalae</taxon>
        <taxon>asterids</taxon>
        <taxon>Ericales</taxon>
        <taxon>Theaceae</taxon>
        <taxon>Camellia</taxon>
    </lineage>
</organism>
<accession>A0A4S4D6Y9</accession>
<dbReference type="PANTHER" id="PTHR31170:SF25">
    <property type="entry name" value="BNAA09G04570D PROTEIN"/>
    <property type="match status" value="1"/>
</dbReference>
<dbReference type="Proteomes" id="UP000306102">
    <property type="component" value="Unassembled WGS sequence"/>
</dbReference>
<sequence>MLLENQLPFFVISEFYDMSYGMIVTQNPNQIHHDPTFTPTLTKLAMLRILEKLPGGIDFSKMDFENKSISESKHFLDLVHNVCLPSCSRDELNDHQNKNQRTCFNMPCVTELKDAGVKFEAREERNQSMFDIHFDHGHFKIPKFKVSDSTEIFFRNIIAYEQHSSDDEPKYFTDYTSFMDQLINSKEDVSQLGRHEVLDHWLGDDEKVALMFNSLGTGVFISEQFYYAEQRRKVNAHCRRWWNRLVASLKHDYFTNIWVTVATFAAGFLLLLTLIQTVIVLIMIITSPPS</sequence>
<reference evidence="2 3" key="1">
    <citation type="journal article" date="2018" name="Proc. Natl. Acad. Sci. U.S.A.">
        <title>Draft genome sequence of Camellia sinensis var. sinensis provides insights into the evolution of the tea genome and tea quality.</title>
        <authorList>
            <person name="Wei C."/>
            <person name="Yang H."/>
            <person name="Wang S."/>
            <person name="Zhao J."/>
            <person name="Liu C."/>
            <person name="Gao L."/>
            <person name="Xia E."/>
            <person name="Lu Y."/>
            <person name="Tai Y."/>
            <person name="She G."/>
            <person name="Sun J."/>
            <person name="Cao H."/>
            <person name="Tong W."/>
            <person name="Gao Q."/>
            <person name="Li Y."/>
            <person name="Deng W."/>
            <person name="Jiang X."/>
            <person name="Wang W."/>
            <person name="Chen Q."/>
            <person name="Zhang S."/>
            <person name="Li H."/>
            <person name="Wu J."/>
            <person name="Wang P."/>
            <person name="Li P."/>
            <person name="Shi C."/>
            <person name="Zheng F."/>
            <person name="Jian J."/>
            <person name="Huang B."/>
            <person name="Shan D."/>
            <person name="Shi M."/>
            <person name="Fang C."/>
            <person name="Yue Y."/>
            <person name="Li F."/>
            <person name="Li D."/>
            <person name="Wei S."/>
            <person name="Han B."/>
            <person name="Jiang C."/>
            <person name="Yin Y."/>
            <person name="Xia T."/>
            <person name="Zhang Z."/>
            <person name="Bennetzen J.L."/>
            <person name="Zhao S."/>
            <person name="Wan X."/>
        </authorList>
    </citation>
    <scope>NUCLEOTIDE SEQUENCE [LARGE SCALE GENOMIC DNA]</scope>
    <source>
        <strain evidence="3">cv. Shuchazao</strain>
        <tissue evidence="2">Leaf</tissue>
    </source>
</reference>
<keyword evidence="1" id="KW-0812">Transmembrane</keyword>
<evidence type="ECO:0000313" key="2">
    <source>
        <dbReference type="EMBL" id="THF98097.1"/>
    </source>
</evidence>
<keyword evidence="1" id="KW-0472">Membrane</keyword>
<dbReference type="AlphaFoldDB" id="A0A4S4D6Y9"/>
<proteinExistence type="predicted"/>
<protein>
    <submittedName>
        <fullName evidence="2">Uncharacterized protein</fullName>
    </submittedName>
</protein>
<feature type="transmembrane region" description="Helical" evidence="1">
    <location>
        <begin position="257"/>
        <end position="285"/>
    </location>
</feature>
<evidence type="ECO:0000313" key="3">
    <source>
        <dbReference type="Proteomes" id="UP000306102"/>
    </source>
</evidence>
<evidence type="ECO:0000256" key="1">
    <source>
        <dbReference type="SAM" id="Phobius"/>
    </source>
</evidence>
<comment type="caution">
    <text evidence="2">The sequence shown here is derived from an EMBL/GenBank/DDBJ whole genome shotgun (WGS) entry which is preliminary data.</text>
</comment>
<name>A0A4S4D6Y9_CAMSN</name>
<keyword evidence="3" id="KW-1185">Reference proteome</keyword>
<dbReference type="InterPro" id="IPR004158">
    <property type="entry name" value="DUF247_pln"/>
</dbReference>